<feature type="compositionally biased region" description="Basic and acidic residues" evidence="1">
    <location>
        <begin position="1285"/>
        <end position="1321"/>
    </location>
</feature>
<evidence type="ECO:0000256" key="2">
    <source>
        <dbReference type="SAM" id="SignalP"/>
    </source>
</evidence>
<sequence length="1445" mass="163858">MKVHRLLLLGTTVSAIAVKSELNKNETTQVDAKGSDKMKIKHSFAFPIFKFKLKLPFQNTSPNSIPTGQVGSVEEGGKASSVAKDWSFQSDATETPGNKEIADNDNDDEDTECDGAEKDEHSSPLTPPSKGFGDMFMEMMNVGKDLTMEKIEVLKDVLFLIDRIKEETETTGEESATENGDSESNKPEDTQESGEDASANGESNISPSVETQGSQDAKIDVWRLSAEQGQKLKLSKRHDITPEDLSNVVKLGDLKNFLRKSKSKGDNKEEEEEDDTDAGYPSDPLVKRKEDDGKSSFDINDFNKLKGKLGLSGKKGDDGDSNSKVKNIFKKVGDQKKQTEEKEDNGSRKIKSHFKKAPPTITTTLRTTITTVLESETDTSDEDCPKNKMQTKPKTYPYLHPKGEEYPDGLYDGAESSSNKEDCDGDESMNVPINLREKGALRSLSIRSDKAEGNIQVDEIVFLKRDDDNEWVSDYPEIAETPTNGSHKDFEDSDSDDNDDDDYHDVEEDNSGKKESKWSWKSIFGFGGSKSKEEPTSDDTTFESNWLLRKKLRSKKRKSKTVPTPTTTTTTILNSPKPTEAGTDDDDEDDPDCPKEKKERLREEKEEKLRKEKEALKNDKEALKSEKKLLKEKLKKIPKSENKMEPKKITSTGNGKSEKPPMSEIVLKGPSAKSKPVPSTFTPVSSVTSEKSKNLMLLIPDDGDAKLLSPEEFVSVAPDFDQALVVKVAYKTIQTAYNIANEKQSAASSNVADGTDDGIGESLSREHITKEKNNSVEMAFKNRKVIKDTVTKLFEENNESVDGFGSNWGAFDEEDSSTNFEGYDSFEAHQAIPFNGFDVDGGIEKVFATLKQSGLINDILNLSLKDKIVRSSLMGLTIEKIKNEQIPWDELLMASQAHGLNIDVDKVTFAKPEIGKLLSKFVLDVIPFLVQKGYLARLDVIQKLPIKEDQPSHEKPADDTERSLEIGLVDHNDAGHESRHVKLEKGHQEKHQYLKNFNSTNDHTLERHEEKNKKFEKEDHVKHFSGQKFEKGGHENQYSDIMTEQSEKVKDEDAIHKEGTKNEALHHHKERYHESAKLGQSKEERFESDRHEQRKEKFEQDYQLGSVTNAIRTKRDEIVHYEENFHDNVNEKHHFDLSESFVDGASKYNKQHHKEDNLGLNKDHHELNHHEEDHKNGDYVKDIHELDRIVAEKEHHKDYLHDSNHRKRHEIDHYEEDNHKEVTEHHESSFSEKMNDGSETHEKQSHNEDNYGLIKDERELNHHEKSHGDTKVSKDIHSIDQYIAEKEHHKNHEKGLTHEVRLGRRDDDPHHRDKLTLEKSLKSSTSFANESDKDHYESNRTLGGQRHSKEHYAKEHHEKERHETAPGVEQYEKEKHEKEEHAKENHELGPQEHEHIVKEHGKVGDKSALTDVVGVEKESELNSKANTQLQVTPPIPGQVVLPAIG</sequence>
<feature type="compositionally biased region" description="Polar residues" evidence="1">
    <location>
        <begin position="200"/>
        <end position="215"/>
    </location>
</feature>
<feature type="signal peptide" evidence="2">
    <location>
        <begin position="1"/>
        <end position="17"/>
    </location>
</feature>
<feature type="region of interest" description="Disordered" evidence="1">
    <location>
        <begin position="84"/>
        <end position="132"/>
    </location>
</feature>
<comment type="caution">
    <text evidence="3">The sequence shown here is derived from an EMBL/GenBank/DDBJ whole genome shotgun (WGS) entry which is preliminary data.</text>
</comment>
<keyword evidence="2" id="KW-0732">Signal</keyword>
<feature type="region of interest" description="Disordered" evidence="1">
    <location>
        <begin position="526"/>
        <end position="545"/>
    </location>
</feature>
<feature type="region of interest" description="Disordered" evidence="1">
    <location>
        <begin position="553"/>
        <end position="662"/>
    </location>
</feature>
<reference evidence="3" key="1">
    <citation type="submission" date="2020-03" db="EMBL/GenBank/DDBJ databases">
        <title>FDA dAtabase for Regulatory Grade micrObial Sequences (FDA-ARGOS): Supporting development and validation of Infectious Disease Dx tests.</title>
        <authorList>
            <person name="Campos J."/>
            <person name="Goldberg B."/>
            <person name="Tallon L."/>
            <person name="Sadzewicz L."/>
            <person name="Vavikolanu K."/>
            <person name="Mehta A."/>
            <person name="Aluvathingal J."/>
            <person name="Nadendla S."/>
            <person name="Nandy P."/>
            <person name="Geyer C."/>
            <person name="Yan Y."/>
            <person name="Sichtig H."/>
        </authorList>
    </citation>
    <scope>NUCLEOTIDE SEQUENCE [LARGE SCALE GENOMIC DNA]</scope>
    <source>
        <strain evidence="3">FDAARGOS_652</strain>
    </source>
</reference>
<feature type="compositionally biased region" description="Basic and acidic residues" evidence="1">
    <location>
        <begin position="638"/>
        <end position="648"/>
    </location>
</feature>
<dbReference type="Proteomes" id="UP000590412">
    <property type="component" value="Unassembled WGS sequence"/>
</dbReference>
<dbReference type="EMBL" id="JABWAB010000006">
    <property type="protein sequence ID" value="KAF6048784.1"/>
    <property type="molecule type" value="Genomic_DNA"/>
</dbReference>
<evidence type="ECO:0000256" key="1">
    <source>
        <dbReference type="SAM" id="MobiDB-lite"/>
    </source>
</evidence>
<protein>
    <submittedName>
        <fullName evidence="3">Uncharacterized protein</fullName>
    </submittedName>
</protein>
<feature type="region of interest" description="Disordered" evidence="1">
    <location>
        <begin position="473"/>
        <end position="516"/>
    </location>
</feature>
<evidence type="ECO:0000313" key="4">
    <source>
        <dbReference type="Proteomes" id="UP000590412"/>
    </source>
</evidence>
<accession>A0A8X7NHG0</accession>
<feature type="region of interest" description="Disordered" evidence="1">
    <location>
        <begin position="1073"/>
        <end position="1098"/>
    </location>
</feature>
<feature type="compositionally biased region" description="Basic and acidic residues" evidence="1">
    <location>
        <begin position="592"/>
        <end position="632"/>
    </location>
</feature>
<dbReference type="OrthoDB" id="4019261at2759"/>
<feature type="chain" id="PRO_5044694507" evidence="2">
    <location>
        <begin position="18"/>
        <end position="1445"/>
    </location>
</feature>
<feature type="compositionally biased region" description="Acidic residues" evidence="1">
    <location>
        <begin position="103"/>
        <end position="114"/>
    </location>
</feature>
<feature type="compositionally biased region" description="Acidic residues" evidence="1">
    <location>
        <begin position="268"/>
        <end position="277"/>
    </location>
</feature>
<feature type="region of interest" description="Disordered" evidence="1">
    <location>
        <begin position="1219"/>
        <end position="1251"/>
    </location>
</feature>
<gene>
    <name evidence="3" type="ORF">FOB60_004168</name>
</gene>
<proteinExistence type="predicted"/>
<feature type="compositionally biased region" description="Low complexity" evidence="1">
    <location>
        <begin position="360"/>
        <end position="371"/>
    </location>
</feature>
<feature type="compositionally biased region" description="Acidic residues" evidence="1">
    <location>
        <begin position="582"/>
        <end position="591"/>
    </location>
</feature>
<feature type="compositionally biased region" description="Basic and acidic residues" evidence="1">
    <location>
        <begin position="331"/>
        <end position="347"/>
    </location>
</feature>
<feature type="region of interest" description="Disordered" evidence="1">
    <location>
        <begin position="168"/>
        <end position="435"/>
    </location>
</feature>
<feature type="compositionally biased region" description="Basic and acidic residues" evidence="1">
    <location>
        <begin position="1350"/>
        <end position="1405"/>
    </location>
</feature>
<feature type="compositionally biased region" description="Polar residues" evidence="1">
    <location>
        <begin position="87"/>
        <end position="96"/>
    </location>
</feature>
<feature type="compositionally biased region" description="Acidic residues" evidence="1">
    <location>
        <begin position="491"/>
        <end position="509"/>
    </location>
</feature>
<feature type="region of interest" description="Disordered" evidence="1">
    <location>
        <begin position="1285"/>
        <end position="1406"/>
    </location>
</feature>
<feature type="compositionally biased region" description="Low complexity" evidence="1">
    <location>
        <begin position="561"/>
        <end position="579"/>
    </location>
</feature>
<organism evidence="3 4">
    <name type="scientific">Candida parapsilosis</name>
    <name type="common">Yeast</name>
    <dbReference type="NCBI Taxonomy" id="5480"/>
    <lineage>
        <taxon>Eukaryota</taxon>
        <taxon>Fungi</taxon>
        <taxon>Dikarya</taxon>
        <taxon>Ascomycota</taxon>
        <taxon>Saccharomycotina</taxon>
        <taxon>Pichiomycetes</taxon>
        <taxon>Debaryomycetaceae</taxon>
        <taxon>Candida/Lodderomyces clade</taxon>
        <taxon>Candida</taxon>
    </lineage>
</organism>
<name>A0A8X7NHG0_CANPA</name>
<evidence type="ECO:0000313" key="3">
    <source>
        <dbReference type="EMBL" id="KAF6048784.1"/>
    </source>
</evidence>
<feature type="compositionally biased region" description="Basic and acidic residues" evidence="1">
    <location>
        <begin position="285"/>
        <end position="295"/>
    </location>
</feature>
<feature type="compositionally biased region" description="Basic and acidic residues" evidence="1">
    <location>
        <begin position="314"/>
        <end position="323"/>
    </location>
</feature>